<sequence length="356" mass="41938">MKVLLIDEFSRIGGGQILSKLLLDYFNKNYGQTYLAVDREHTHIEYENIIQTPYYFRENMKLPSLYYYVAKTKKFLKHYIDNQFDLVFNNHPNMFLYKADINALHGFSFLDQIIDEYGNIKNKIIFNFIKKSGMYNLYNNANFYVNSNYTLKISNKLFPLLNIKPGIMKVIYIPVGYKEKPDLAFKVKNLVISIGRIDIRKNYGELFKIAVKLKNYRFIIAGALNRGDEEYYKNLIQNKPDNVEIKVNINEHDKLELLKKASIYIHLNRKEHYGISILEAMSYGIIPVVPESGGPWEDIIEHGKYGYGFNSIDEAVDQIKNIDFDIVKTIMDLMYRFSFKNFYYNMDNFVEEVQNS</sequence>
<dbReference type="Pfam" id="PF00534">
    <property type="entry name" value="Glycos_transf_1"/>
    <property type="match status" value="1"/>
</dbReference>
<dbReference type="STRING" id="74969.FAD_0870"/>
<gene>
    <name evidence="2" type="ORF">FAD_0870</name>
</gene>
<dbReference type="GO" id="GO:0006487">
    <property type="term" value="P:protein N-linked glycosylation"/>
    <property type="evidence" value="ECO:0007669"/>
    <property type="project" value="TreeGrafter"/>
</dbReference>
<feature type="domain" description="Glycosyl transferase family 1" evidence="1">
    <location>
        <begin position="186"/>
        <end position="320"/>
    </location>
</feature>
<name>A0A1V0N3T1_9ARCH</name>
<dbReference type="AlphaFoldDB" id="A0A1V0N3T1"/>
<proteinExistence type="predicted"/>
<dbReference type="RefSeq" id="WP_081142096.1">
    <property type="nucleotide sequence ID" value="NZ_CP015363.1"/>
</dbReference>
<keyword evidence="3" id="KW-1185">Reference proteome</keyword>
<dbReference type="EMBL" id="CP015363">
    <property type="protein sequence ID" value="ARD84764.1"/>
    <property type="molecule type" value="Genomic_DNA"/>
</dbReference>
<dbReference type="GO" id="GO:0016020">
    <property type="term" value="C:membrane"/>
    <property type="evidence" value="ECO:0007669"/>
    <property type="project" value="TreeGrafter"/>
</dbReference>
<dbReference type="Proteomes" id="UP000192050">
    <property type="component" value="Chromosome"/>
</dbReference>
<keyword evidence="2" id="KW-0808">Transferase</keyword>
<organism evidence="2 3">
    <name type="scientific">Ferroplasma acidiphilum</name>
    <dbReference type="NCBI Taxonomy" id="74969"/>
    <lineage>
        <taxon>Archaea</taxon>
        <taxon>Methanobacteriati</taxon>
        <taxon>Thermoplasmatota</taxon>
        <taxon>Thermoplasmata</taxon>
        <taxon>Thermoplasmatales</taxon>
        <taxon>Ferroplasmaceae</taxon>
        <taxon>Ferroplasma</taxon>
    </lineage>
</organism>
<dbReference type="GO" id="GO:0004377">
    <property type="term" value="F:GDP-Man:Man(3)GlcNAc(2)-PP-Dol alpha-1,2-mannosyltransferase activity"/>
    <property type="evidence" value="ECO:0007669"/>
    <property type="project" value="InterPro"/>
</dbReference>
<evidence type="ECO:0000259" key="1">
    <source>
        <dbReference type="Pfam" id="PF00534"/>
    </source>
</evidence>
<dbReference type="InterPro" id="IPR001296">
    <property type="entry name" value="Glyco_trans_1"/>
</dbReference>
<evidence type="ECO:0000313" key="2">
    <source>
        <dbReference type="EMBL" id="ARD84764.1"/>
    </source>
</evidence>
<dbReference type="CDD" id="cd03801">
    <property type="entry name" value="GT4_PimA-like"/>
    <property type="match status" value="1"/>
</dbReference>
<accession>A0A1V0N3T1</accession>
<protein>
    <submittedName>
        <fullName evidence="2">Glycosyltransferase group 1</fullName>
    </submittedName>
</protein>
<dbReference type="GeneID" id="31676373"/>
<dbReference type="InterPro" id="IPR038013">
    <property type="entry name" value="ALG11"/>
</dbReference>
<dbReference type="PANTHER" id="PTHR45919:SF1">
    <property type="entry name" value="GDP-MAN:MAN(3)GLCNAC(2)-PP-DOL ALPHA-1,2-MANNOSYLTRANSFERASE"/>
    <property type="match status" value="1"/>
</dbReference>
<dbReference type="PANTHER" id="PTHR45919">
    <property type="entry name" value="GDP-MAN:MAN(3)GLCNAC(2)-PP-DOL ALPHA-1,2-MANNOSYLTRANSFERASE"/>
    <property type="match status" value="1"/>
</dbReference>
<reference evidence="2 3" key="1">
    <citation type="submission" date="2011-10" db="EMBL/GenBank/DDBJ databases">
        <title>Metabolic and evolutionary patterns in the extreme acidophile Ferroplasma acidiphilum.</title>
        <authorList>
            <person name="Golyshina O.V."/>
            <person name="Kozyavkin S.A."/>
            <person name="Tatusov R.L."/>
            <person name="Slesarev A.I."/>
            <person name="Golyshin P.N."/>
        </authorList>
    </citation>
    <scope>NUCLEOTIDE SEQUENCE [LARGE SCALE GENOMIC DNA]</scope>
    <source>
        <strain evidence="3">Y</strain>
    </source>
</reference>
<dbReference type="SUPFAM" id="SSF53756">
    <property type="entry name" value="UDP-Glycosyltransferase/glycogen phosphorylase"/>
    <property type="match status" value="1"/>
</dbReference>
<evidence type="ECO:0000313" key="3">
    <source>
        <dbReference type="Proteomes" id="UP000192050"/>
    </source>
</evidence>
<dbReference type="KEGG" id="fai:FAD_0870"/>
<dbReference type="Gene3D" id="3.40.50.2000">
    <property type="entry name" value="Glycogen Phosphorylase B"/>
    <property type="match status" value="1"/>
</dbReference>
<dbReference type="OrthoDB" id="132546at2157"/>